<dbReference type="EMBL" id="JAUSUD010000018">
    <property type="protein sequence ID" value="MDQ0232212.1"/>
    <property type="molecule type" value="Genomic_DNA"/>
</dbReference>
<name>A0ABT9ZIW2_9BACI</name>
<reference evidence="2 3" key="1">
    <citation type="submission" date="2023-07" db="EMBL/GenBank/DDBJ databases">
        <title>Genomic Encyclopedia of Type Strains, Phase IV (KMG-IV): sequencing the most valuable type-strain genomes for metagenomic binning, comparative biology and taxonomic classification.</title>
        <authorList>
            <person name="Goeker M."/>
        </authorList>
    </citation>
    <scope>NUCLEOTIDE SEQUENCE [LARGE SCALE GENOMIC DNA]</scope>
    <source>
        <strain evidence="2 3">DSM 29005</strain>
    </source>
</reference>
<organism evidence="2 3">
    <name type="scientific">Metabacillus malikii</name>
    <dbReference type="NCBI Taxonomy" id="1504265"/>
    <lineage>
        <taxon>Bacteria</taxon>
        <taxon>Bacillati</taxon>
        <taxon>Bacillota</taxon>
        <taxon>Bacilli</taxon>
        <taxon>Bacillales</taxon>
        <taxon>Bacillaceae</taxon>
        <taxon>Metabacillus</taxon>
    </lineage>
</organism>
<dbReference type="RefSeq" id="WP_370875160.1">
    <property type="nucleotide sequence ID" value="NZ_JAUSUD010000018.1"/>
</dbReference>
<protein>
    <submittedName>
        <fullName evidence="2">Spore germination protein Q</fullName>
    </submittedName>
</protein>
<dbReference type="Pfam" id="PF09671">
    <property type="entry name" value="Spore_GerQ"/>
    <property type="match status" value="1"/>
</dbReference>
<gene>
    <name evidence="2" type="ORF">J2S19_003499</name>
</gene>
<feature type="region of interest" description="Disordered" evidence="1">
    <location>
        <begin position="1"/>
        <end position="32"/>
    </location>
</feature>
<dbReference type="Proteomes" id="UP001234495">
    <property type="component" value="Unassembled WGS sequence"/>
</dbReference>
<dbReference type="PIRSF" id="PIRSF038931">
    <property type="entry name" value="GerQ"/>
    <property type="match status" value="1"/>
</dbReference>
<evidence type="ECO:0000313" key="3">
    <source>
        <dbReference type="Proteomes" id="UP001234495"/>
    </source>
</evidence>
<accession>A0ABT9ZIW2</accession>
<evidence type="ECO:0000313" key="2">
    <source>
        <dbReference type="EMBL" id="MDQ0232212.1"/>
    </source>
</evidence>
<keyword evidence="3" id="KW-1185">Reference proteome</keyword>
<comment type="caution">
    <text evidence="2">The sequence shown here is derived from an EMBL/GenBank/DDBJ whole genome shotgun (WGS) entry which is preliminary data.</text>
</comment>
<proteinExistence type="predicted"/>
<dbReference type="InterPro" id="IPR014099">
    <property type="entry name" value="Spore_coat_GerQ"/>
</dbReference>
<sequence length="167" mass="19065">MANEKRQTQPQTFGFNPQGAQGGGQQQQMMQGVGGFQPYATYPYPGQFSQQQPGFPMQGFPPQQQPQQGVAQNIPGMLPLEESYIENILRLNRGKVATVYMTFENNREWNAKIFKGVIEAAGRDHLILSDPQTGMRYLLLMVYLDYVTFDEELQYDLQFNLASYQPR</sequence>
<evidence type="ECO:0000256" key="1">
    <source>
        <dbReference type="SAM" id="MobiDB-lite"/>
    </source>
</evidence>
<dbReference type="NCBIfam" id="TIGR02728">
    <property type="entry name" value="spore_gerQ"/>
    <property type="match status" value="1"/>
</dbReference>